<dbReference type="Proteomes" id="UP000824469">
    <property type="component" value="Unassembled WGS sequence"/>
</dbReference>
<dbReference type="PANTHER" id="PTHR31223">
    <property type="entry name" value="LOG FAMILY PROTEIN YJL055W"/>
    <property type="match status" value="1"/>
</dbReference>
<dbReference type="EMBL" id="JAHRHJ020000009">
    <property type="protein sequence ID" value="KAH9302007.1"/>
    <property type="molecule type" value="Genomic_DNA"/>
</dbReference>
<evidence type="ECO:0000313" key="2">
    <source>
        <dbReference type="Proteomes" id="UP000824469"/>
    </source>
</evidence>
<feature type="non-terminal residue" evidence="1">
    <location>
        <position position="1"/>
    </location>
</feature>
<dbReference type="AlphaFoldDB" id="A0AA38FHA1"/>
<dbReference type="GO" id="GO:0005829">
    <property type="term" value="C:cytosol"/>
    <property type="evidence" value="ECO:0007669"/>
    <property type="project" value="TreeGrafter"/>
</dbReference>
<name>A0AA38FHA1_TAXCH</name>
<organism evidence="1 2">
    <name type="scientific">Taxus chinensis</name>
    <name type="common">Chinese yew</name>
    <name type="synonym">Taxus wallichiana var. chinensis</name>
    <dbReference type="NCBI Taxonomy" id="29808"/>
    <lineage>
        <taxon>Eukaryota</taxon>
        <taxon>Viridiplantae</taxon>
        <taxon>Streptophyta</taxon>
        <taxon>Embryophyta</taxon>
        <taxon>Tracheophyta</taxon>
        <taxon>Spermatophyta</taxon>
        <taxon>Pinopsida</taxon>
        <taxon>Pinidae</taxon>
        <taxon>Conifers II</taxon>
        <taxon>Cupressales</taxon>
        <taxon>Taxaceae</taxon>
        <taxon>Taxus</taxon>
    </lineage>
</organism>
<dbReference type="PANTHER" id="PTHR31223:SF84">
    <property type="entry name" value="CYTOKININ RIBOSIDE 5'-MONOPHOSPHATE PHOSPHORIBOHYDROLASE"/>
    <property type="match status" value="1"/>
</dbReference>
<dbReference type="GO" id="GO:0016799">
    <property type="term" value="F:hydrolase activity, hydrolyzing N-glycosyl compounds"/>
    <property type="evidence" value="ECO:0007669"/>
    <property type="project" value="TreeGrafter"/>
</dbReference>
<keyword evidence="2" id="KW-1185">Reference proteome</keyword>
<reference evidence="1 2" key="1">
    <citation type="journal article" date="2021" name="Nat. Plants">
        <title>The Taxus genome provides insights into paclitaxel biosynthesis.</title>
        <authorList>
            <person name="Xiong X."/>
            <person name="Gou J."/>
            <person name="Liao Q."/>
            <person name="Li Y."/>
            <person name="Zhou Q."/>
            <person name="Bi G."/>
            <person name="Li C."/>
            <person name="Du R."/>
            <person name="Wang X."/>
            <person name="Sun T."/>
            <person name="Guo L."/>
            <person name="Liang H."/>
            <person name="Lu P."/>
            <person name="Wu Y."/>
            <person name="Zhang Z."/>
            <person name="Ro D.K."/>
            <person name="Shang Y."/>
            <person name="Huang S."/>
            <person name="Yan J."/>
        </authorList>
    </citation>
    <scope>NUCLEOTIDE SEQUENCE [LARGE SCALE GENOMIC DNA]</scope>
    <source>
        <strain evidence="1">Ta-2019</strain>
    </source>
</reference>
<gene>
    <name evidence="1" type="ORF">KI387_013590</name>
</gene>
<dbReference type="GO" id="GO:0005634">
    <property type="term" value="C:nucleus"/>
    <property type="evidence" value="ECO:0007669"/>
    <property type="project" value="TreeGrafter"/>
</dbReference>
<dbReference type="OMA" id="FSHREVF"/>
<proteinExistence type="predicted"/>
<sequence length="96" mass="10353">MEEDNQDTLEQVSINQDVTQAVSKFKRICVFCGSRSGYKTVFSQAALDLAKELVERKINLVYGGGSVGLMGLISQTVHDGGCHVLGVIPTALLSHE</sequence>
<dbReference type="SUPFAM" id="SSF102405">
    <property type="entry name" value="MCP/YpsA-like"/>
    <property type="match status" value="1"/>
</dbReference>
<comment type="caution">
    <text evidence="1">The sequence shown here is derived from an EMBL/GenBank/DDBJ whole genome shotgun (WGS) entry which is preliminary data.</text>
</comment>
<protein>
    <recommendedName>
        <fullName evidence="3">Cytokinin riboside 5'-monophosphate phosphoribohydrolase</fullName>
    </recommendedName>
</protein>
<accession>A0AA38FHA1</accession>
<dbReference type="Gene3D" id="3.40.50.450">
    <property type="match status" value="1"/>
</dbReference>
<evidence type="ECO:0000313" key="1">
    <source>
        <dbReference type="EMBL" id="KAH9302007.1"/>
    </source>
</evidence>
<dbReference type="GO" id="GO:0009691">
    <property type="term" value="P:cytokinin biosynthetic process"/>
    <property type="evidence" value="ECO:0007669"/>
    <property type="project" value="TreeGrafter"/>
</dbReference>
<evidence type="ECO:0008006" key="3">
    <source>
        <dbReference type="Google" id="ProtNLM"/>
    </source>
</evidence>